<organism evidence="1 2">
    <name type="scientific">Rhodopirellula bahusiensis</name>
    <dbReference type="NCBI Taxonomy" id="2014065"/>
    <lineage>
        <taxon>Bacteria</taxon>
        <taxon>Pseudomonadati</taxon>
        <taxon>Planctomycetota</taxon>
        <taxon>Planctomycetia</taxon>
        <taxon>Pirellulales</taxon>
        <taxon>Pirellulaceae</taxon>
        <taxon>Rhodopirellula</taxon>
    </lineage>
</organism>
<protein>
    <submittedName>
        <fullName evidence="1">Uncharacterized protein</fullName>
    </submittedName>
</protein>
<dbReference type="EMBL" id="NIZW01000023">
    <property type="protein sequence ID" value="PHQ32700.1"/>
    <property type="molecule type" value="Genomic_DNA"/>
</dbReference>
<evidence type="ECO:0000313" key="1">
    <source>
        <dbReference type="EMBL" id="PHQ32700.1"/>
    </source>
</evidence>
<dbReference type="Proteomes" id="UP000225740">
    <property type="component" value="Unassembled WGS sequence"/>
</dbReference>
<gene>
    <name evidence="1" type="ORF">CEE69_24115</name>
</gene>
<proteinExistence type="predicted"/>
<comment type="caution">
    <text evidence="1">The sequence shown here is derived from an EMBL/GenBank/DDBJ whole genome shotgun (WGS) entry which is preliminary data.</text>
</comment>
<accession>A0A2G1W1G1</accession>
<sequence length="82" mass="8558">MNSSACGVLADCRGGLCDQAIRRDAGHLGRPMQTSLLRFFSAAAVAMLLLDRTSVANEVDFASGFVHGLSVHGGTSDNHAKP</sequence>
<evidence type="ECO:0000313" key="2">
    <source>
        <dbReference type="Proteomes" id="UP000225740"/>
    </source>
</evidence>
<name>A0A2G1W1G1_9BACT</name>
<dbReference type="AlphaFoldDB" id="A0A2G1W1G1"/>
<keyword evidence="2" id="KW-1185">Reference proteome</keyword>
<reference evidence="1 2" key="1">
    <citation type="submission" date="2017-06" db="EMBL/GenBank/DDBJ databases">
        <title>Description of Rhodopirellula bahusiensis sp. nov.</title>
        <authorList>
            <person name="Kizina J."/>
            <person name="Harder J."/>
        </authorList>
    </citation>
    <scope>NUCLEOTIDE SEQUENCE [LARGE SCALE GENOMIC DNA]</scope>
    <source>
        <strain evidence="1 2">SWK21</strain>
    </source>
</reference>